<dbReference type="Pfam" id="PF24547">
    <property type="entry name" value="DUF7601"/>
    <property type="match status" value="2"/>
</dbReference>
<feature type="compositionally biased region" description="Low complexity" evidence="1">
    <location>
        <begin position="117"/>
        <end position="130"/>
    </location>
</feature>
<accession>A0A4U8Q603</accession>
<protein>
    <submittedName>
        <fullName evidence="4">Fibro-slime domain protein</fullName>
    </submittedName>
</protein>
<evidence type="ECO:0000313" key="5">
    <source>
        <dbReference type="Proteomes" id="UP000306509"/>
    </source>
</evidence>
<evidence type="ECO:0000313" key="4">
    <source>
        <dbReference type="EMBL" id="TLD00251.1"/>
    </source>
</evidence>
<sequence precursor="true">MKTRMKKRLTAILLCMAMIVTTLGSNGVVLAADNTDHTEVPGTAAEAEQVNEVSPAAETIESEAAAAQTEPVVMTEIQTEAAAVPETEMNSEAGTENIPETEMSSETEAESQEEMQSEMTSETTETASTETESRPEEMQSKYLFENEEMTAVVELMNSDTVPADAVLEVKPILNKMISDNSPETDKAEKAEYDKINTLLNEKAEKEAAPIDGFNAYAIQFEKDGVIYPVKDEMKVSINFKNAVLPETFRTEEINLKAVQAQVLKFTADENEAGKTNVIDLKEKTTVLNCNSDFAVNEVAFESDNVSQFAIAWNGEDTTTEYTYDDDQVTVKAVLSEAGILPRGAELKVVPVVDKEELDRVESLLNNNAKAEDDTITGFLAYDISFVKDGVEVEPSGEVAVTMDFKEGVKPEKTTKSNAEKAENNAEQNVTVYHFNENGNQDINVEEIKHASVDVNNKAEVVTTNFQVNSFSIFTLVWKNTAGSGQANTTQSLKIHIVDKKGNDLMNEPISFQHKTAVSWPQASPSQISEWIQSEDMDNHKTLENKSFCRAYMTSDSWGGQKDVSNVMLWKNESNNGWQVKWSSNDEAYNVQPGDELYFEYTDNLKTVDTIDSNSKGIELNMFNYRVDKHQFSGGEWNETTAGRGVKQGMVQNKLDADGYPVFSKEFGQAIKKSGSNKDLRGTTLKEWFNPQGSYTTQANANHLFLQSVYDESKYFYYSSFDNYAYLNQTGDNAGDFTVYQQIGTPDNANQLYYQRGNFMPYNNIANGKLSKNKNYYDEQGNPLDKNDSRYGEELYLTQGKTYHFGMNMSASFAQPQNGMVDGSPMVFEFNGDDDMWVFIDGVLVLDIGGCHDARSGSINFKTGDVKVQGVADTNIKALFQKAKADTSKFVEGGNYFKNYTAHEIKIFYMERGAGASNCKLKFNIPAVPKGSVNVTKEIGNINEGSFSDVNFNFKLYVEDENGDVTRDNDNTKYSLVTNGAYTLIDGSKIKEMQTDLNGSFTLKHGQTAQFTQFDMGKKYFVEETDVIQSQYDEFEVNGVKLTTENGSIIEGDEGSDKYIVRSQALLVGTDLTVNFQNFCTGDNLQDLVIEKVLTSGSSEDIYELTVTVGGHLFEGGFIRNEAKEDENREQAVKGKIYVKAGDKIRIPKIPSGTSFEVKESNLNELNQAFTKYDKENYKVVNAEVLATDEKASGKLLFKKNAEVIVTNTLLLGNLTIKKTIDSVNYDNGDPIFTFRIKHLETGKVFEYTMRFKKDEVLTQTKTFELLPLGNYEITELETIRYECVGGNVKQTELKKTALNQTVAFKNIRTNPDNYSHTDVVINKFTMDENGNIVITPDQLGKSENKEN</sequence>
<keyword evidence="5" id="KW-1185">Reference proteome</keyword>
<keyword evidence="2" id="KW-0732">Signal</keyword>
<dbReference type="Proteomes" id="UP000306509">
    <property type="component" value="Unassembled WGS sequence"/>
</dbReference>
<dbReference type="InterPro" id="IPR037524">
    <property type="entry name" value="PA14/GLEYA"/>
</dbReference>
<dbReference type="Gene3D" id="2.60.40.1140">
    <property type="entry name" value="Collagen-binding surface protein Cna, B-type domain"/>
    <property type="match status" value="2"/>
</dbReference>
<dbReference type="PANTHER" id="PTHR31137">
    <property type="entry name" value="PROTEIN PSIB-RELATED-RELATED"/>
    <property type="match status" value="1"/>
</dbReference>
<dbReference type="NCBIfam" id="TIGR02148">
    <property type="entry name" value="Fibro_Slime"/>
    <property type="match status" value="1"/>
</dbReference>
<dbReference type="InterPro" id="IPR011874">
    <property type="entry name" value="Fibro_Slime"/>
</dbReference>
<evidence type="ECO:0000256" key="1">
    <source>
        <dbReference type="SAM" id="MobiDB-lite"/>
    </source>
</evidence>
<feature type="chain" id="PRO_5020987233" evidence="2">
    <location>
        <begin position="32"/>
        <end position="1347"/>
    </location>
</feature>
<dbReference type="RefSeq" id="WP_138002710.1">
    <property type="nucleotide sequence ID" value="NZ_QGQD01000057.1"/>
</dbReference>
<proteinExistence type="predicted"/>
<feature type="signal peptide" evidence="2">
    <location>
        <begin position="1"/>
        <end position="31"/>
    </location>
</feature>
<reference evidence="4 5" key="1">
    <citation type="journal article" date="2019" name="Anaerobe">
        <title>Detection of Robinsoniella peoriensis in multiple bone samples of a trauma patient.</title>
        <authorList>
            <person name="Schrottner P."/>
            <person name="Hartwich K."/>
            <person name="Bunk B."/>
            <person name="Schober I."/>
            <person name="Helbig S."/>
            <person name="Rudolph W.W."/>
            <person name="Gunzer F."/>
        </authorList>
    </citation>
    <scope>NUCLEOTIDE SEQUENCE [LARGE SCALE GENOMIC DNA]</scope>
    <source>
        <strain evidence="4 5">DSM 106044</strain>
    </source>
</reference>
<evidence type="ECO:0000259" key="3">
    <source>
        <dbReference type="PROSITE" id="PS51820"/>
    </source>
</evidence>
<dbReference type="InterPro" id="IPR051154">
    <property type="entry name" value="Prespore-cell_inducing_factor"/>
</dbReference>
<dbReference type="InterPro" id="IPR055382">
    <property type="entry name" value="DUF7601"/>
</dbReference>
<comment type="caution">
    <text evidence="4">The sequence shown here is derived from an EMBL/GenBank/DDBJ whole genome shotgun (WGS) entry which is preliminary data.</text>
</comment>
<feature type="domain" description="PA14" evidence="3">
    <location>
        <begin position="752"/>
        <end position="936"/>
    </location>
</feature>
<dbReference type="PROSITE" id="PS51820">
    <property type="entry name" value="PA14"/>
    <property type="match status" value="1"/>
</dbReference>
<dbReference type="STRING" id="180332.GCA_000797495_05091"/>
<dbReference type="GO" id="GO:0005576">
    <property type="term" value="C:extracellular region"/>
    <property type="evidence" value="ECO:0007669"/>
    <property type="project" value="TreeGrafter"/>
</dbReference>
<organism evidence="4 5">
    <name type="scientific">Robinsoniella peoriensis</name>
    <dbReference type="NCBI Taxonomy" id="180332"/>
    <lineage>
        <taxon>Bacteria</taxon>
        <taxon>Bacillati</taxon>
        <taxon>Bacillota</taxon>
        <taxon>Clostridia</taxon>
        <taxon>Lachnospirales</taxon>
        <taxon>Lachnospiraceae</taxon>
        <taxon>Robinsoniella</taxon>
    </lineage>
</organism>
<dbReference type="EMBL" id="QGQD01000057">
    <property type="protein sequence ID" value="TLD00251.1"/>
    <property type="molecule type" value="Genomic_DNA"/>
</dbReference>
<gene>
    <name evidence="4" type="ORF">DSM106044_02919</name>
</gene>
<evidence type="ECO:0000256" key="2">
    <source>
        <dbReference type="SAM" id="SignalP"/>
    </source>
</evidence>
<feature type="region of interest" description="Disordered" evidence="1">
    <location>
        <begin position="86"/>
        <end position="137"/>
    </location>
</feature>
<name>A0A4U8Q603_9FIRM</name>
<feature type="compositionally biased region" description="Acidic residues" evidence="1">
    <location>
        <begin position="103"/>
        <end position="116"/>
    </location>
</feature>